<dbReference type="RefSeq" id="XP_023631036.1">
    <property type="nucleotide sequence ID" value="XM_023775268.1"/>
</dbReference>
<gene>
    <name evidence="3" type="ORF">RCC_10035</name>
</gene>
<dbReference type="PANTHER" id="PTHR47256">
    <property type="entry name" value="ZN(II)2CYS6 TRANSCRIPTION FACTOR (EUROFUNG)-RELATED"/>
    <property type="match status" value="1"/>
</dbReference>
<dbReference type="GO" id="GO:0003677">
    <property type="term" value="F:DNA binding"/>
    <property type="evidence" value="ECO:0007669"/>
    <property type="project" value="InterPro"/>
</dbReference>
<reference evidence="3 4" key="1">
    <citation type="submission" date="2016-03" db="EMBL/GenBank/DDBJ databases">
        <authorList>
            <person name="Ploux O."/>
        </authorList>
    </citation>
    <scope>NUCLEOTIDE SEQUENCE [LARGE SCALE GENOMIC DNA]</scope>
    <source>
        <strain evidence="3 4">URUG2</strain>
    </source>
</reference>
<protein>
    <recommendedName>
        <fullName evidence="2">Xylanolytic transcriptional activator regulatory domain-containing protein</fullName>
    </recommendedName>
</protein>
<evidence type="ECO:0000313" key="4">
    <source>
        <dbReference type="Proteomes" id="UP000225277"/>
    </source>
</evidence>
<dbReference type="Pfam" id="PF04082">
    <property type="entry name" value="Fungal_trans"/>
    <property type="match status" value="1"/>
</dbReference>
<feature type="domain" description="Xylanolytic transcriptional activator regulatory" evidence="2">
    <location>
        <begin position="90"/>
        <end position="242"/>
    </location>
</feature>
<dbReference type="InterPro" id="IPR007219">
    <property type="entry name" value="XnlR_reg_dom"/>
</dbReference>
<keyword evidence="4" id="KW-1185">Reference proteome</keyword>
<dbReference type="GeneID" id="35605086"/>
<dbReference type="AlphaFoldDB" id="A0A2D3VGF9"/>
<dbReference type="CDD" id="cd12148">
    <property type="entry name" value="fungal_TF_MHR"/>
    <property type="match status" value="1"/>
</dbReference>
<dbReference type="Proteomes" id="UP000225277">
    <property type="component" value="Unassembled WGS sequence"/>
</dbReference>
<dbReference type="OrthoDB" id="3648506at2759"/>
<dbReference type="GO" id="GO:0006351">
    <property type="term" value="P:DNA-templated transcription"/>
    <property type="evidence" value="ECO:0007669"/>
    <property type="project" value="InterPro"/>
</dbReference>
<organism evidence="3 4">
    <name type="scientific">Ramularia collo-cygni</name>
    <dbReference type="NCBI Taxonomy" id="112498"/>
    <lineage>
        <taxon>Eukaryota</taxon>
        <taxon>Fungi</taxon>
        <taxon>Dikarya</taxon>
        <taxon>Ascomycota</taxon>
        <taxon>Pezizomycotina</taxon>
        <taxon>Dothideomycetes</taxon>
        <taxon>Dothideomycetidae</taxon>
        <taxon>Mycosphaerellales</taxon>
        <taxon>Mycosphaerellaceae</taxon>
        <taxon>Ramularia</taxon>
    </lineage>
</organism>
<evidence type="ECO:0000256" key="1">
    <source>
        <dbReference type="ARBA" id="ARBA00023242"/>
    </source>
</evidence>
<dbReference type="PANTHER" id="PTHR47256:SF3">
    <property type="entry name" value="ZN(II)2CYS6 TRANSCRIPTION FACTOR (EUROFUNG)"/>
    <property type="match status" value="1"/>
</dbReference>
<sequence>MPPCHRLSPAHEIIRHIRQNADPFAVLRLVQEGDLLLQRNLNNTGSEARALDADAFQQSKYKLRARPWTNVAGDGIVSNLITIVLASFSAPCVHESAFLADFAAQDTSALFCSPLLVNAMCAVGAFSSSHAEALDRLAIDDLKLRERFYQEAQRLLEIERGKPSVTTVQALFLLYLYTGSAAMDRAGRVYRLTACEMYNRMRLGTQLLVRSPVTDPKSHEAQRKILSRIAWGAFCAESVMAYNYLQVSLIKIPSVPRLFGDQTGYATEEGNRPLGLEDALAARCDVLAIFYRIASYEPREPNDVGSEGDIRTRQRLYDALSGWERILPPKSRYASEFAHHFHVLNAYYHFVAVVLWRPLQDIDTTLRDNESNAARLCISHCDALLKEIDESKIDLQGDLLRRGTTAALYFWYMAAFTLVTMIKRHLDSREPLVRVCRSLHSVAKCWPSACVILQGVHGMSQQLRVVLPQEAAELCLEAGKMLDLSASLDIPVSWAIPRHADLMELLSDHGADTEEPAGVELSKLISKWNTLSIEA</sequence>
<dbReference type="InterPro" id="IPR053187">
    <property type="entry name" value="Notoamide_regulator"/>
</dbReference>
<evidence type="ECO:0000313" key="3">
    <source>
        <dbReference type="EMBL" id="CZT24312.1"/>
    </source>
</evidence>
<proteinExistence type="predicted"/>
<keyword evidence="1" id="KW-0539">Nucleus</keyword>
<dbReference type="EMBL" id="FJUY01000020">
    <property type="protein sequence ID" value="CZT24312.1"/>
    <property type="molecule type" value="Genomic_DNA"/>
</dbReference>
<name>A0A2D3VGF9_9PEZI</name>
<dbReference type="GO" id="GO:0008270">
    <property type="term" value="F:zinc ion binding"/>
    <property type="evidence" value="ECO:0007669"/>
    <property type="project" value="InterPro"/>
</dbReference>
<evidence type="ECO:0000259" key="2">
    <source>
        <dbReference type="Pfam" id="PF04082"/>
    </source>
</evidence>
<accession>A0A2D3VGF9</accession>